<reference evidence="5 6" key="1">
    <citation type="journal article" date="2014" name="BMC Genomics">
        <title>Genome based analysis of type-I polyketide synthase and nonribosomal peptide synthetase gene clusters in seven strains of five representative Nocardia species.</title>
        <authorList>
            <person name="Komaki H."/>
            <person name="Ichikawa N."/>
            <person name="Hosoyama A."/>
            <person name="Takahashi-Nakaguchi A."/>
            <person name="Matsuzawa T."/>
            <person name="Suzuki K."/>
            <person name="Fujita N."/>
            <person name="Gonoi T."/>
        </authorList>
    </citation>
    <scope>NUCLEOTIDE SEQUENCE [LARGE SCALE GENOMIC DNA]</scope>
    <source>
        <strain evidence="5 6">NBRC 15531</strain>
    </source>
</reference>
<comment type="caution">
    <text evidence="5">The sequence shown here is derived from an EMBL/GenBank/DDBJ whole genome shotgun (WGS) entry which is preliminary data.</text>
</comment>
<dbReference type="Proteomes" id="UP000017048">
    <property type="component" value="Unassembled WGS sequence"/>
</dbReference>
<dbReference type="PANTHER" id="PTHR45024">
    <property type="entry name" value="DEHYDROGENASES, SHORT CHAIN"/>
    <property type="match status" value="1"/>
</dbReference>
<accession>U5ERG8</accession>
<keyword evidence="6" id="KW-1185">Reference proteome</keyword>
<evidence type="ECO:0000256" key="1">
    <source>
        <dbReference type="ARBA" id="ARBA00006484"/>
    </source>
</evidence>
<dbReference type="InterPro" id="IPR002347">
    <property type="entry name" value="SDR_fam"/>
</dbReference>
<dbReference type="AlphaFoldDB" id="U5ERG8"/>
<dbReference type="STRING" id="1824.SAMN05444423_103184"/>
<dbReference type="Gene3D" id="3.40.50.720">
    <property type="entry name" value="NAD(P)-binding Rossmann-like Domain"/>
    <property type="match status" value="1"/>
</dbReference>
<dbReference type="InterPro" id="IPR036291">
    <property type="entry name" value="NAD(P)-bd_dom_sf"/>
</dbReference>
<evidence type="ECO:0000256" key="2">
    <source>
        <dbReference type="ARBA" id="ARBA00023002"/>
    </source>
</evidence>
<dbReference type="InterPro" id="IPR057326">
    <property type="entry name" value="KR_dom"/>
</dbReference>
<sequence>MSSLAGKVAVITGAGRGIGREHALLFAREGAKVVVNDLGGSNAGEGADTGPAQQVVDEIVAAGGVAVANTDNIATWDGAQNLIAQAVGELGGLDIVVNNAGILRDVFVAAMDEAQWDAVIAVHLKGHAAVLHHAAAYWKAQSKAGNQPNAAVVNTASASGVTLPNAGQANYGAAKAGIAALTQVAAEELGRYGVRVNAIAPIARTRLTLATPGMGEMFAAEAAAAAESGAFDAFSPANISPLVAYLSSDKCPITGKVFAVQGGAISELAGWHDVKTIETEGPWAIDDIAARLP</sequence>
<gene>
    <name evidence="5" type="ORF">NCAST_37_00210</name>
</gene>
<dbReference type="GeneID" id="91515349"/>
<evidence type="ECO:0000256" key="3">
    <source>
        <dbReference type="RuleBase" id="RU000363"/>
    </source>
</evidence>
<feature type="domain" description="Ketoreductase" evidence="4">
    <location>
        <begin position="7"/>
        <end position="205"/>
    </location>
</feature>
<proteinExistence type="inferred from homology"/>
<keyword evidence="2" id="KW-0560">Oxidoreductase</keyword>
<dbReference type="PROSITE" id="PS00061">
    <property type="entry name" value="ADH_SHORT"/>
    <property type="match status" value="1"/>
</dbReference>
<dbReference type="SMART" id="SM00822">
    <property type="entry name" value="PKS_KR"/>
    <property type="match status" value="1"/>
</dbReference>
<dbReference type="PANTHER" id="PTHR45024:SF2">
    <property type="entry name" value="SCP2 DOMAIN-CONTAINING PROTEIN"/>
    <property type="match status" value="1"/>
</dbReference>
<name>U5ERG8_NOCAS</name>
<dbReference type="InterPro" id="IPR051687">
    <property type="entry name" value="Peroxisomal_Beta-Oxidation"/>
</dbReference>
<dbReference type="RefSeq" id="WP_019045236.1">
    <property type="nucleotide sequence ID" value="NZ_BAFO02000037.1"/>
</dbReference>
<dbReference type="PRINTS" id="PR00080">
    <property type="entry name" value="SDRFAMILY"/>
</dbReference>
<evidence type="ECO:0000259" key="4">
    <source>
        <dbReference type="SMART" id="SM00822"/>
    </source>
</evidence>
<dbReference type="Pfam" id="PF00106">
    <property type="entry name" value="adh_short"/>
    <property type="match status" value="1"/>
</dbReference>
<dbReference type="GO" id="GO:0016491">
    <property type="term" value="F:oxidoreductase activity"/>
    <property type="evidence" value="ECO:0007669"/>
    <property type="project" value="UniProtKB-KW"/>
</dbReference>
<dbReference type="NCBIfam" id="NF005861">
    <property type="entry name" value="PRK07791.1"/>
    <property type="match status" value="1"/>
</dbReference>
<comment type="similarity">
    <text evidence="1 3">Belongs to the short-chain dehydrogenases/reductases (SDR) family.</text>
</comment>
<organism evidence="5 6">
    <name type="scientific">Nocardia asteroides NBRC 15531</name>
    <dbReference type="NCBI Taxonomy" id="1110697"/>
    <lineage>
        <taxon>Bacteria</taxon>
        <taxon>Bacillati</taxon>
        <taxon>Actinomycetota</taxon>
        <taxon>Actinomycetes</taxon>
        <taxon>Mycobacteriales</taxon>
        <taxon>Nocardiaceae</taxon>
        <taxon>Nocardia</taxon>
    </lineage>
</organism>
<dbReference type="InterPro" id="IPR020904">
    <property type="entry name" value="Sc_DH/Rdtase_CS"/>
</dbReference>
<dbReference type="SUPFAM" id="SSF51735">
    <property type="entry name" value="NAD(P)-binding Rossmann-fold domains"/>
    <property type="match status" value="1"/>
</dbReference>
<dbReference type="EMBL" id="BAFO02000037">
    <property type="protein sequence ID" value="GAD87714.1"/>
    <property type="molecule type" value="Genomic_DNA"/>
</dbReference>
<dbReference type="PRINTS" id="PR00081">
    <property type="entry name" value="GDHRDH"/>
</dbReference>
<dbReference type="eggNOG" id="COG1028">
    <property type="taxonomic scope" value="Bacteria"/>
</dbReference>
<protein>
    <submittedName>
        <fullName evidence="5">Oxidoreductase</fullName>
    </submittedName>
</protein>
<evidence type="ECO:0000313" key="5">
    <source>
        <dbReference type="EMBL" id="GAD87714.1"/>
    </source>
</evidence>
<evidence type="ECO:0000313" key="6">
    <source>
        <dbReference type="Proteomes" id="UP000017048"/>
    </source>
</evidence>